<dbReference type="EMBL" id="JASCZI010120887">
    <property type="protein sequence ID" value="MED6156976.1"/>
    <property type="molecule type" value="Genomic_DNA"/>
</dbReference>
<feature type="region of interest" description="Disordered" evidence="1">
    <location>
        <begin position="49"/>
        <end position="98"/>
    </location>
</feature>
<accession>A0ABU6U720</accession>
<evidence type="ECO:0000313" key="3">
    <source>
        <dbReference type="Proteomes" id="UP001341840"/>
    </source>
</evidence>
<name>A0ABU6U720_9FABA</name>
<sequence length="124" mass="13869">MSNPNPNPLLYHRHYHHVSLLSLALSSPPSRFLLLLLLCRMAQNGVKGGFSSSLQNGVEDSDLQPPKPFHRRKPRTLGKRLRKLGAPNERRSKSETSLLKWKIHEGNNVGDISGVGNDDPVEED</sequence>
<protein>
    <submittedName>
        <fullName evidence="2">Uncharacterized protein</fullName>
    </submittedName>
</protein>
<comment type="caution">
    <text evidence="2">The sequence shown here is derived from an EMBL/GenBank/DDBJ whole genome shotgun (WGS) entry which is preliminary data.</text>
</comment>
<reference evidence="2 3" key="1">
    <citation type="journal article" date="2023" name="Plants (Basel)">
        <title>Bridging the Gap: Combining Genomics and Transcriptomics Approaches to Understand Stylosanthes scabra, an Orphan Legume from the Brazilian Caatinga.</title>
        <authorList>
            <person name="Ferreira-Neto J.R.C."/>
            <person name="da Silva M.D."/>
            <person name="Binneck E."/>
            <person name="de Melo N.F."/>
            <person name="da Silva R.H."/>
            <person name="de Melo A.L.T.M."/>
            <person name="Pandolfi V."/>
            <person name="Bustamante F.O."/>
            <person name="Brasileiro-Vidal A.C."/>
            <person name="Benko-Iseppon A.M."/>
        </authorList>
    </citation>
    <scope>NUCLEOTIDE SEQUENCE [LARGE SCALE GENOMIC DNA]</scope>
    <source>
        <tissue evidence="2">Leaves</tissue>
    </source>
</reference>
<gene>
    <name evidence="2" type="ORF">PIB30_019098</name>
</gene>
<proteinExistence type="predicted"/>
<keyword evidence="3" id="KW-1185">Reference proteome</keyword>
<organism evidence="2 3">
    <name type="scientific">Stylosanthes scabra</name>
    <dbReference type="NCBI Taxonomy" id="79078"/>
    <lineage>
        <taxon>Eukaryota</taxon>
        <taxon>Viridiplantae</taxon>
        <taxon>Streptophyta</taxon>
        <taxon>Embryophyta</taxon>
        <taxon>Tracheophyta</taxon>
        <taxon>Spermatophyta</taxon>
        <taxon>Magnoliopsida</taxon>
        <taxon>eudicotyledons</taxon>
        <taxon>Gunneridae</taxon>
        <taxon>Pentapetalae</taxon>
        <taxon>rosids</taxon>
        <taxon>fabids</taxon>
        <taxon>Fabales</taxon>
        <taxon>Fabaceae</taxon>
        <taxon>Papilionoideae</taxon>
        <taxon>50 kb inversion clade</taxon>
        <taxon>dalbergioids sensu lato</taxon>
        <taxon>Dalbergieae</taxon>
        <taxon>Pterocarpus clade</taxon>
        <taxon>Stylosanthes</taxon>
    </lineage>
</organism>
<evidence type="ECO:0000313" key="2">
    <source>
        <dbReference type="EMBL" id="MED6156976.1"/>
    </source>
</evidence>
<feature type="compositionally biased region" description="Basic residues" evidence="1">
    <location>
        <begin position="68"/>
        <end position="83"/>
    </location>
</feature>
<dbReference type="Proteomes" id="UP001341840">
    <property type="component" value="Unassembled WGS sequence"/>
</dbReference>
<evidence type="ECO:0000256" key="1">
    <source>
        <dbReference type="SAM" id="MobiDB-lite"/>
    </source>
</evidence>